<evidence type="ECO:0000313" key="10">
    <source>
        <dbReference type="EMBL" id="MDE1465252.1"/>
    </source>
</evidence>
<dbReference type="SMART" id="SM01081">
    <property type="entry name" value="CHB_HEX"/>
    <property type="match status" value="1"/>
</dbReference>
<dbReference type="Pfam" id="PF03174">
    <property type="entry name" value="CHB_HEX_C"/>
    <property type="match status" value="1"/>
</dbReference>
<evidence type="ECO:0000256" key="5">
    <source>
        <dbReference type="ARBA" id="ARBA00023295"/>
    </source>
</evidence>
<evidence type="ECO:0000256" key="8">
    <source>
        <dbReference type="SAM" id="SignalP"/>
    </source>
</evidence>
<keyword evidence="4" id="KW-0378">Hydrolase</keyword>
<evidence type="ECO:0000256" key="3">
    <source>
        <dbReference type="ARBA" id="ARBA00012663"/>
    </source>
</evidence>
<dbReference type="EMBL" id="JAPMOU010000057">
    <property type="protein sequence ID" value="MDE1465252.1"/>
    <property type="molecule type" value="Genomic_DNA"/>
</dbReference>
<protein>
    <recommendedName>
        <fullName evidence="3">beta-N-acetylhexosaminidase</fullName>
        <ecNumber evidence="3">3.2.1.52</ecNumber>
    </recommendedName>
    <alternativeName>
        <fullName evidence="6">Beta-N-acetylhexosaminidase</fullName>
    </alternativeName>
    <alternativeName>
        <fullName evidence="7">N-acetyl-beta-glucosaminidase</fullName>
    </alternativeName>
</protein>
<dbReference type="SUPFAM" id="SSF55545">
    <property type="entry name" value="beta-N-acetylhexosaminidase-like domain"/>
    <property type="match status" value="1"/>
</dbReference>
<sequence length="860" mass="97628">MKILQYIMITMLSGSLAYALPPGHQLNVSWQILDNYQDGANSFRSQLVIKNDSKELLPAKGWEIYFNFARTVKVGSYPDFVEIHHVNGDLHKITPGVKPKSLGSGKSITIPFDASFWAVNHTDKPAGFYIVYTNPDKGEEHIEVLPEVEFIKPSEPKQWNRIKADIWPLATTKWHFKNNKRLQLLPKERLSVVIPEPVEVKKLELNWQPNAPIRIITSKNLTSEADVLAKQLTIILGYQPQVVNSVKPTTSDIVLQLATESANDLEGIHSEGYHLTITDQGVQIVANTNQGIFYGVQTLLAQFDINSADEVLIDLPGMSIKDYPRFLYRGLHLDVARHFQPIAEVKKLIQVMAYYKLNRLHLHLTDDEGWRLEIKGLEELTQVGGRRGHTTTEEEYILPSFGSGPFPDINQGSGFYSAADFIKLLKFAKAHHIRVIPEIDLPGHARAAIKSMETRYRRLTKRQNELASKYLLSDLADQSSYQSVQGWKDNVINVCLPSTYTFVEKVLKEIKELYGQANAELTSVHIGGDEVPQGVWQKSPICQQLMQTKNMSLAHVALLKQYFIHRISNIYAKYNLKVAGWEELAFTRLGENGYGAKRVNPFYMGGKLTPYVWNNVWGWGDEDNAYKLANKQYPVVLANATNLYFDLAYEKYPSEPGYYWANFTNTESPYQFVPLDLFQSAKTDRMGNVIHPDQFENKQRLKNKNASYILGLQGQLWSENMKTTHLLEYFALPKLLGLAERAWAKKPNWVGDKKINTKLYNQAWNRFANRVGQVELTKLDRLFGGFHYRLPIPGAMLNEDGLVTVNISLPGTVVRYTTDGSDPTASSEIYREPFSAIGPVKLRAFTRNGRGGRTVEVEAK</sequence>
<dbReference type="InterPro" id="IPR014756">
    <property type="entry name" value="Ig_E-set"/>
</dbReference>
<dbReference type="PRINTS" id="PR00738">
    <property type="entry name" value="GLHYDRLASE20"/>
</dbReference>
<dbReference type="InterPro" id="IPR017853">
    <property type="entry name" value="GH"/>
</dbReference>
<keyword evidence="11" id="KW-1185">Reference proteome</keyword>
<dbReference type="InterPro" id="IPR029018">
    <property type="entry name" value="Hex-like_dom2"/>
</dbReference>
<dbReference type="InterPro" id="IPR004867">
    <property type="entry name" value="CHB_C_dom"/>
</dbReference>
<dbReference type="InterPro" id="IPR015883">
    <property type="entry name" value="Glyco_hydro_20_cat"/>
</dbReference>
<dbReference type="InterPro" id="IPR025705">
    <property type="entry name" value="Beta_hexosaminidase_sua/sub"/>
</dbReference>
<dbReference type="EC" id="3.2.1.52" evidence="3"/>
<keyword evidence="8" id="KW-0732">Signal</keyword>
<keyword evidence="5" id="KW-0326">Glycosidase</keyword>
<evidence type="ECO:0000256" key="7">
    <source>
        <dbReference type="ARBA" id="ARBA00033000"/>
    </source>
</evidence>
<dbReference type="SUPFAM" id="SSF81296">
    <property type="entry name" value="E set domains"/>
    <property type="match status" value="1"/>
</dbReference>
<dbReference type="SUPFAM" id="SSF49384">
    <property type="entry name" value="Carbohydrate-binding domain"/>
    <property type="match status" value="1"/>
</dbReference>
<dbReference type="InterPro" id="IPR004866">
    <property type="entry name" value="CHB/HEX_N_dom"/>
</dbReference>
<comment type="caution">
    <text evidence="10">The sequence shown here is derived from an EMBL/GenBank/DDBJ whole genome shotgun (WGS) entry which is preliminary data.</text>
</comment>
<evidence type="ECO:0000256" key="6">
    <source>
        <dbReference type="ARBA" id="ARBA00030512"/>
    </source>
</evidence>
<dbReference type="Gene3D" id="3.30.379.10">
    <property type="entry name" value="Chitobiase/beta-hexosaminidase domain 2-like"/>
    <property type="match status" value="1"/>
</dbReference>
<name>A0ABT5UI97_9GAMM</name>
<proteinExistence type="inferred from homology"/>
<dbReference type="Gene3D" id="2.60.40.290">
    <property type="match status" value="1"/>
</dbReference>
<dbReference type="RefSeq" id="WP_274691563.1">
    <property type="nucleotide sequence ID" value="NZ_JAPMOU010000057.1"/>
</dbReference>
<evidence type="ECO:0000259" key="9">
    <source>
        <dbReference type="SMART" id="SM01081"/>
    </source>
</evidence>
<feature type="chain" id="PRO_5045844985" description="beta-N-acetylhexosaminidase" evidence="8">
    <location>
        <begin position="20"/>
        <end position="860"/>
    </location>
</feature>
<accession>A0ABT5UI97</accession>
<dbReference type="PANTHER" id="PTHR22600">
    <property type="entry name" value="BETA-HEXOSAMINIDASE"/>
    <property type="match status" value="1"/>
</dbReference>
<dbReference type="InterPro" id="IPR013783">
    <property type="entry name" value="Ig-like_fold"/>
</dbReference>
<reference evidence="10 11" key="1">
    <citation type="submission" date="2022-11" db="EMBL/GenBank/DDBJ databases">
        <title>Spartinivicinus poritis sp. nov., isolated from scleractinian coral Porites lutea.</title>
        <authorList>
            <person name="Zhang G."/>
            <person name="Cai L."/>
            <person name="Wei Q."/>
        </authorList>
    </citation>
    <scope>NUCLEOTIDE SEQUENCE [LARGE SCALE GENOMIC DNA]</scope>
    <source>
        <strain evidence="10 11">A2-2</strain>
    </source>
</reference>
<dbReference type="Proteomes" id="UP001528823">
    <property type="component" value="Unassembled WGS sequence"/>
</dbReference>
<dbReference type="Gene3D" id="3.20.20.80">
    <property type="entry name" value="Glycosidases"/>
    <property type="match status" value="1"/>
</dbReference>
<organism evidence="10 11">
    <name type="scientific">Spartinivicinus poritis</name>
    <dbReference type="NCBI Taxonomy" id="2994640"/>
    <lineage>
        <taxon>Bacteria</taxon>
        <taxon>Pseudomonadati</taxon>
        <taxon>Pseudomonadota</taxon>
        <taxon>Gammaproteobacteria</taxon>
        <taxon>Oceanospirillales</taxon>
        <taxon>Zooshikellaceae</taxon>
        <taxon>Spartinivicinus</taxon>
    </lineage>
</organism>
<evidence type="ECO:0000313" key="11">
    <source>
        <dbReference type="Proteomes" id="UP001528823"/>
    </source>
</evidence>
<dbReference type="SUPFAM" id="SSF51445">
    <property type="entry name" value="(Trans)glycosidases"/>
    <property type="match status" value="1"/>
</dbReference>
<evidence type="ECO:0000256" key="2">
    <source>
        <dbReference type="ARBA" id="ARBA00006285"/>
    </source>
</evidence>
<evidence type="ECO:0000256" key="4">
    <source>
        <dbReference type="ARBA" id="ARBA00022801"/>
    </source>
</evidence>
<dbReference type="Pfam" id="PF03173">
    <property type="entry name" value="CHB_HEX"/>
    <property type="match status" value="1"/>
</dbReference>
<dbReference type="InterPro" id="IPR008965">
    <property type="entry name" value="CBM2/CBM3_carb-bd_dom_sf"/>
</dbReference>
<dbReference type="Pfam" id="PF00728">
    <property type="entry name" value="Glyco_hydro_20"/>
    <property type="match status" value="1"/>
</dbReference>
<dbReference type="PANTHER" id="PTHR22600:SF57">
    <property type="entry name" value="BETA-N-ACETYLHEXOSAMINIDASE"/>
    <property type="match status" value="1"/>
</dbReference>
<comment type="similarity">
    <text evidence="2">Belongs to the glycosyl hydrolase 20 family.</text>
</comment>
<evidence type="ECO:0000256" key="1">
    <source>
        <dbReference type="ARBA" id="ARBA00001231"/>
    </source>
</evidence>
<dbReference type="Gene3D" id="2.60.40.10">
    <property type="entry name" value="Immunoglobulins"/>
    <property type="match status" value="1"/>
</dbReference>
<feature type="signal peptide" evidence="8">
    <location>
        <begin position="1"/>
        <end position="19"/>
    </location>
</feature>
<dbReference type="Pfam" id="PF02838">
    <property type="entry name" value="Glyco_hydro_20b"/>
    <property type="match status" value="1"/>
</dbReference>
<dbReference type="InterPro" id="IPR012291">
    <property type="entry name" value="CBM2_carb-bd_dom_sf"/>
</dbReference>
<comment type="catalytic activity">
    <reaction evidence="1">
        <text>Hydrolysis of terminal non-reducing N-acetyl-D-hexosamine residues in N-acetyl-beta-D-hexosaminides.</text>
        <dbReference type="EC" id="3.2.1.52"/>
    </reaction>
</comment>
<dbReference type="CDD" id="cd02847">
    <property type="entry name" value="E_set_Chitobiase_C"/>
    <property type="match status" value="1"/>
</dbReference>
<dbReference type="InterPro" id="IPR015882">
    <property type="entry name" value="HEX_bac_N"/>
</dbReference>
<feature type="domain" description="Chitobiase/beta-hexosaminidases N-terminal" evidence="9">
    <location>
        <begin position="24"/>
        <end position="174"/>
    </location>
</feature>
<gene>
    <name evidence="10" type="ORF">ORQ98_25130</name>
</gene>